<feature type="compositionally biased region" description="Basic and acidic residues" evidence="1">
    <location>
        <begin position="16"/>
        <end position="25"/>
    </location>
</feature>
<reference evidence="3 4" key="1">
    <citation type="submission" date="2020-03" db="EMBL/GenBank/DDBJ databases">
        <title>Draft Genome Sequence of Cudoniella acicularis.</title>
        <authorList>
            <person name="Buettner E."/>
            <person name="Kellner H."/>
        </authorList>
    </citation>
    <scope>NUCLEOTIDE SEQUENCE [LARGE SCALE GENOMIC DNA]</scope>
    <source>
        <strain evidence="3 4">DSM 108380</strain>
    </source>
</reference>
<dbReference type="OrthoDB" id="3557569at2759"/>
<dbReference type="InterPro" id="IPR045518">
    <property type="entry name" value="2EXR"/>
</dbReference>
<accession>A0A8H4VZG1</accession>
<gene>
    <name evidence="3" type="ORF">G7Y89_g12150</name>
</gene>
<dbReference type="PANTHER" id="PTHR35910">
    <property type="entry name" value="2EXR DOMAIN-CONTAINING PROTEIN"/>
    <property type="match status" value="1"/>
</dbReference>
<dbReference type="PANTHER" id="PTHR35910:SF1">
    <property type="entry name" value="2EXR DOMAIN-CONTAINING PROTEIN"/>
    <property type="match status" value="1"/>
</dbReference>
<organism evidence="3 4">
    <name type="scientific">Cudoniella acicularis</name>
    <dbReference type="NCBI Taxonomy" id="354080"/>
    <lineage>
        <taxon>Eukaryota</taxon>
        <taxon>Fungi</taxon>
        <taxon>Dikarya</taxon>
        <taxon>Ascomycota</taxon>
        <taxon>Pezizomycotina</taxon>
        <taxon>Leotiomycetes</taxon>
        <taxon>Helotiales</taxon>
        <taxon>Tricladiaceae</taxon>
        <taxon>Cudoniella</taxon>
    </lineage>
</organism>
<dbReference type="Pfam" id="PF20150">
    <property type="entry name" value="2EXR"/>
    <property type="match status" value="1"/>
</dbReference>
<name>A0A8H4VZG1_9HELO</name>
<evidence type="ECO:0000259" key="2">
    <source>
        <dbReference type="Pfam" id="PF20150"/>
    </source>
</evidence>
<evidence type="ECO:0000256" key="1">
    <source>
        <dbReference type="SAM" id="MobiDB-lite"/>
    </source>
</evidence>
<evidence type="ECO:0000313" key="4">
    <source>
        <dbReference type="Proteomes" id="UP000566819"/>
    </source>
</evidence>
<proteinExistence type="predicted"/>
<protein>
    <recommendedName>
        <fullName evidence="2">2EXR domain-containing protein</fullName>
    </recommendedName>
</protein>
<feature type="region of interest" description="Disordered" evidence="1">
    <location>
        <begin position="1"/>
        <end position="76"/>
    </location>
</feature>
<evidence type="ECO:0000313" key="3">
    <source>
        <dbReference type="EMBL" id="KAF4626010.1"/>
    </source>
</evidence>
<comment type="caution">
    <text evidence="3">The sequence shown here is derived from an EMBL/GenBank/DDBJ whole genome shotgun (WGS) entry which is preliminary data.</text>
</comment>
<feature type="domain" description="2EXR" evidence="2">
    <location>
        <begin position="97"/>
        <end position="177"/>
    </location>
</feature>
<dbReference type="AlphaFoldDB" id="A0A8H4VZG1"/>
<sequence>MSEQVVPVDGSPTEGSRAEDHTLEKGEEDVGALAKEDEAAGSDSIDDDTFDDGNSAGSYLGETHHEMPKGDGGNENTLGGSLTEIDGANADDKVFDFPKLSPELRAMIRNLTFSEPRNVKICDDIISSKLEDDPLPVALHVCRESRGEAMKKYTITQRWTSFAGRDRKPLCLGPRRDNLYFEFQQLEFCGATYEWILWLQKSMPSCIQNITSLTLFCRFTREFLNLDCMLQYEKYQEDLDFQDMEPELALATFLLFPQLSRLHIKVENPYSEKLPPRFLQVVQGDIKQRLEERGSAFRIWRHQR</sequence>
<dbReference type="EMBL" id="JAAMPI010001245">
    <property type="protein sequence ID" value="KAF4626010.1"/>
    <property type="molecule type" value="Genomic_DNA"/>
</dbReference>
<dbReference type="Proteomes" id="UP000566819">
    <property type="component" value="Unassembled WGS sequence"/>
</dbReference>
<keyword evidence="4" id="KW-1185">Reference proteome</keyword>